<name>A0ABW2UY01_9BACI</name>
<protein>
    <submittedName>
        <fullName evidence="2">Ketopantoate reductase C-terminal domain-containing protein</fullName>
    </submittedName>
</protein>
<sequence>MQKGKPIEVENLHGGALNMAKEKGLTLPFMRSIYALLKPYENGSSFDSTV</sequence>
<feature type="domain" description="Ketopantoate reductase C-terminal" evidence="1">
    <location>
        <begin position="1"/>
        <end position="41"/>
    </location>
</feature>
<dbReference type="InterPro" id="IPR013328">
    <property type="entry name" value="6PGD_dom2"/>
</dbReference>
<dbReference type="RefSeq" id="WP_382359050.1">
    <property type="nucleotide sequence ID" value="NZ_JBHTGR010000024.1"/>
</dbReference>
<organism evidence="2 3">
    <name type="scientific">Lentibacillus kimchii</name>
    <dbReference type="NCBI Taxonomy" id="1542911"/>
    <lineage>
        <taxon>Bacteria</taxon>
        <taxon>Bacillati</taxon>
        <taxon>Bacillota</taxon>
        <taxon>Bacilli</taxon>
        <taxon>Bacillales</taxon>
        <taxon>Bacillaceae</taxon>
        <taxon>Lentibacillus</taxon>
    </lineage>
</organism>
<dbReference type="InterPro" id="IPR013752">
    <property type="entry name" value="KPA_reductase"/>
</dbReference>
<dbReference type="SUPFAM" id="SSF48179">
    <property type="entry name" value="6-phosphogluconate dehydrogenase C-terminal domain-like"/>
    <property type="match status" value="1"/>
</dbReference>
<evidence type="ECO:0000259" key="1">
    <source>
        <dbReference type="Pfam" id="PF08546"/>
    </source>
</evidence>
<dbReference type="Gene3D" id="1.10.1040.10">
    <property type="entry name" value="N-(1-d-carboxylethyl)-l-norvaline Dehydrogenase, domain 2"/>
    <property type="match status" value="1"/>
</dbReference>
<evidence type="ECO:0000313" key="2">
    <source>
        <dbReference type="EMBL" id="MFC7747425.1"/>
    </source>
</evidence>
<proteinExistence type="predicted"/>
<evidence type="ECO:0000313" key="3">
    <source>
        <dbReference type="Proteomes" id="UP001596620"/>
    </source>
</evidence>
<dbReference type="Proteomes" id="UP001596620">
    <property type="component" value="Unassembled WGS sequence"/>
</dbReference>
<comment type="caution">
    <text evidence="2">The sequence shown here is derived from an EMBL/GenBank/DDBJ whole genome shotgun (WGS) entry which is preliminary data.</text>
</comment>
<reference evidence="3" key="1">
    <citation type="journal article" date="2019" name="Int. J. Syst. Evol. Microbiol.">
        <title>The Global Catalogue of Microorganisms (GCM) 10K type strain sequencing project: providing services to taxonomists for standard genome sequencing and annotation.</title>
        <authorList>
            <consortium name="The Broad Institute Genomics Platform"/>
            <consortium name="The Broad Institute Genome Sequencing Center for Infectious Disease"/>
            <person name="Wu L."/>
            <person name="Ma J."/>
        </authorList>
    </citation>
    <scope>NUCLEOTIDE SEQUENCE [LARGE SCALE GENOMIC DNA]</scope>
    <source>
        <strain evidence="3">JCM 30234</strain>
    </source>
</reference>
<accession>A0ABW2UY01</accession>
<dbReference type="EMBL" id="JBHTGR010000024">
    <property type="protein sequence ID" value="MFC7747425.1"/>
    <property type="molecule type" value="Genomic_DNA"/>
</dbReference>
<dbReference type="Pfam" id="PF08546">
    <property type="entry name" value="ApbA_C"/>
    <property type="match status" value="1"/>
</dbReference>
<dbReference type="InterPro" id="IPR008927">
    <property type="entry name" value="6-PGluconate_DH-like_C_sf"/>
</dbReference>
<keyword evidence="3" id="KW-1185">Reference proteome</keyword>
<gene>
    <name evidence="2" type="ORF">ACFQU8_09290</name>
</gene>